<organism evidence="3 4">
    <name type="scientific">Vibrio xiamenensis</name>
    <dbReference type="NCBI Taxonomy" id="861298"/>
    <lineage>
        <taxon>Bacteria</taxon>
        <taxon>Pseudomonadati</taxon>
        <taxon>Pseudomonadota</taxon>
        <taxon>Gammaproteobacteria</taxon>
        <taxon>Vibrionales</taxon>
        <taxon>Vibrionaceae</taxon>
        <taxon>Vibrio</taxon>
    </lineage>
</organism>
<sequence>MEKHPNFPNFWHTILILCLWFGLTVLVQFLAYDLGWLMPIGDPRNLLYPSLTTGIVIYGLMRYQGLNYRQLFSPSSTTPSTKSLVTLLTFPIALLSISALVWMTNISWWLEQRFPIAQSQQLMEFRLISSGWHSLLWVGLITPLINELLFRGILLRAFVSQYTVTNAILLCSLLATAIQPSVAYMPEAFLFSCLLGWLYVRSRSLWPSIIASVIYCTVGIVVWHQFHVGHLFSTSQSAPFSLLATVVALLGSGVGAAMLWYLLGSRGQAFVPFSDSDKKPPNSY</sequence>
<feature type="transmembrane region" description="Helical" evidence="1">
    <location>
        <begin position="130"/>
        <end position="150"/>
    </location>
</feature>
<dbReference type="InterPro" id="IPR003675">
    <property type="entry name" value="Rce1/LyrA-like_dom"/>
</dbReference>
<dbReference type="RefSeq" id="WP_093279204.1">
    <property type="nucleotide sequence ID" value="NZ_FNDD01000041.1"/>
</dbReference>
<feature type="transmembrane region" description="Helical" evidence="1">
    <location>
        <begin position="46"/>
        <end position="63"/>
    </location>
</feature>
<feature type="transmembrane region" description="Helical" evidence="1">
    <location>
        <begin position="157"/>
        <end position="178"/>
    </location>
</feature>
<dbReference type="GO" id="GO:0004175">
    <property type="term" value="F:endopeptidase activity"/>
    <property type="evidence" value="ECO:0007669"/>
    <property type="project" value="UniProtKB-ARBA"/>
</dbReference>
<reference evidence="4" key="1">
    <citation type="submission" date="2016-10" db="EMBL/GenBank/DDBJ databases">
        <authorList>
            <person name="Varghese N."/>
            <person name="Submissions S."/>
        </authorList>
    </citation>
    <scope>NUCLEOTIDE SEQUENCE [LARGE SCALE GENOMIC DNA]</scope>
    <source>
        <strain evidence="4">CGMCC 1.10228</strain>
    </source>
</reference>
<accession>A0A1G8GUY9</accession>
<feature type="transmembrane region" description="Helical" evidence="1">
    <location>
        <begin position="238"/>
        <end position="263"/>
    </location>
</feature>
<feature type="transmembrane region" description="Helical" evidence="1">
    <location>
        <begin position="184"/>
        <end position="200"/>
    </location>
</feature>
<dbReference type="Proteomes" id="UP000198854">
    <property type="component" value="Unassembled WGS sequence"/>
</dbReference>
<feature type="transmembrane region" description="Helical" evidence="1">
    <location>
        <begin position="12"/>
        <end position="31"/>
    </location>
</feature>
<keyword evidence="1" id="KW-0472">Membrane</keyword>
<protein>
    <recommendedName>
        <fullName evidence="2">CAAX prenyl protease 2/Lysostaphin resistance protein A-like domain-containing protein</fullName>
    </recommendedName>
</protein>
<evidence type="ECO:0000313" key="3">
    <source>
        <dbReference type="EMBL" id="SDH98172.1"/>
    </source>
</evidence>
<name>A0A1G8GUY9_9VIBR</name>
<gene>
    <name evidence="3" type="ORF">SAMN04488136_14112</name>
</gene>
<keyword evidence="4" id="KW-1185">Reference proteome</keyword>
<feature type="transmembrane region" description="Helical" evidence="1">
    <location>
        <begin position="205"/>
        <end position="226"/>
    </location>
</feature>
<feature type="transmembrane region" description="Helical" evidence="1">
    <location>
        <begin position="84"/>
        <end position="110"/>
    </location>
</feature>
<keyword evidence="1" id="KW-1133">Transmembrane helix</keyword>
<dbReference type="EMBL" id="FNDD01000041">
    <property type="protein sequence ID" value="SDH98172.1"/>
    <property type="molecule type" value="Genomic_DNA"/>
</dbReference>
<evidence type="ECO:0000313" key="4">
    <source>
        <dbReference type="Proteomes" id="UP000198854"/>
    </source>
</evidence>
<dbReference type="Pfam" id="PF02517">
    <property type="entry name" value="Rce1-like"/>
    <property type="match status" value="1"/>
</dbReference>
<evidence type="ECO:0000259" key="2">
    <source>
        <dbReference type="Pfam" id="PF02517"/>
    </source>
</evidence>
<dbReference type="GO" id="GO:0080120">
    <property type="term" value="P:CAAX-box protein maturation"/>
    <property type="evidence" value="ECO:0007669"/>
    <property type="project" value="UniProtKB-ARBA"/>
</dbReference>
<dbReference type="OrthoDB" id="6637383at2"/>
<evidence type="ECO:0000256" key="1">
    <source>
        <dbReference type="SAM" id="Phobius"/>
    </source>
</evidence>
<keyword evidence="1" id="KW-0812">Transmembrane</keyword>
<dbReference type="AlphaFoldDB" id="A0A1G8GUY9"/>
<feature type="domain" description="CAAX prenyl protease 2/Lysostaphin resistance protein A-like" evidence="2">
    <location>
        <begin position="132"/>
        <end position="212"/>
    </location>
</feature>
<proteinExistence type="predicted"/>
<dbReference type="STRING" id="861298.SAMN04488136_14112"/>